<keyword evidence="3" id="KW-1185">Reference proteome</keyword>
<protein>
    <submittedName>
        <fullName evidence="2">Uncharacterized protein</fullName>
    </submittedName>
</protein>
<proteinExistence type="predicted"/>
<evidence type="ECO:0000313" key="2">
    <source>
        <dbReference type="EMBL" id="OEH77285.1"/>
    </source>
</evidence>
<feature type="region of interest" description="Disordered" evidence="1">
    <location>
        <begin position="347"/>
        <end position="366"/>
    </location>
</feature>
<dbReference type="EMBL" id="JROU02001148">
    <property type="protein sequence ID" value="OEH77285.1"/>
    <property type="molecule type" value="Genomic_DNA"/>
</dbReference>
<name>A0A1D3D1G1_9EIME</name>
<accession>A0A1D3D1G1</accession>
<comment type="caution">
    <text evidence="2">The sequence shown here is derived from an EMBL/GenBank/DDBJ whole genome shotgun (WGS) entry which is preliminary data.</text>
</comment>
<feature type="region of interest" description="Disordered" evidence="1">
    <location>
        <begin position="156"/>
        <end position="189"/>
    </location>
</feature>
<sequence>MRTALRKRGSCCFVSPPAGDTEDMDGGAVTAAALPPSPPAAYSNGEKQRCSSSILTHGCMQTAAFSGQQHQQRNRQPSLAAAEEQQLLLPIPARRGAAVLQFAEWGWPREVLSHQEQQHAGAVDAKATTDSPMSPCRGISKHVSFGSPLVVQVYEYSSPDGSGGAGSAGTHNKVEQQRQPEQDSSAMVPSGSAQYLLHHCRWSPRMLSAAKECDSLSFSALPEQQQRQARRQACQWSPGAGASDSDGCSENSMYRSLEGGESPSGGRTCRHADRPSTCAGGVSVAAFVTSPASTPLSFTERSLAAGRATTADGAASRKAAVTGGRDLAGADSEAAIAAVMETGVRDDMPDEALDSEASASTSTQSNKTFISTNNILRQQQDCFPPVAASSAAALAPATTAVAE</sequence>
<feature type="region of interest" description="Disordered" evidence="1">
    <location>
        <begin position="229"/>
        <end position="272"/>
    </location>
</feature>
<dbReference type="VEuPathDB" id="ToxoDB:cyc_06716"/>
<feature type="compositionally biased region" description="Basic and acidic residues" evidence="1">
    <location>
        <begin position="172"/>
        <end position="181"/>
    </location>
</feature>
<dbReference type="VEuPathDB" id="ToxoDB:LOC34622821"/>
<reference evidence="2 3" key="1">
    <citation type="journal article" date="2016" name="BMC Genomics">
        <title>Comparative genomics reveals Cyclospora cayetanensis possesses coccidia-like metabolism and invasion components but unique surface antigens.</title>
        <authorList>
            <person name="Liu S."/>
            <person name="Wang L."/>
            <person name="Zheng H."/>
            <person name="Xu Z."/>
            <person name="Roellig D.M."/>
            <person name="Li N."/>
            <person name="Frace M.A."/>
            <person name="Tang K."/>
            <person name="Arrowood M.J."/>
            <person name="Moss D.M."/>
            <person name="Zhang L."/>
            <person name="Feng Y."/>
            <person name="Xiao L."/>
        </authorList>
    </citation>
    <scope>NUCLEOTIDE SEQUENCE [LARGE SCALE GENOMIC DNA]</scope>
    <source>
        <strain evidence="2 3">CHN_HEN01</strain>
    </source>
</reference>
<organism evidence="2 3">
    <name type="scientific">Cyclospora cayetanensis</name>
    <dbReference type="NCBI Taxonomy" id="88456"/>
    <lineage>
        <taxon>Eukaryota</taxon>
        <taxon>Sar</taxon>
        <taxon>Alveolata</taxon>
        <taxon>Apicomplexa</taxon>
        <taxon>Conoidasida</taxon>
        <taxon>Coccidia</taxon>
        <taxon>Eucoccidiorida</taxon>
        <taxon>Eimeriorina</taxon>
        <taxon>Eimeriidae</taxon>
        <taxon>Cyclospora</taxon>
    </lineage>
</organism>
<evidence type="ECO:0000256" key="1">
    <source>
        <dbReference type="SAM" id="MobiDB-lite"/>
    </source>
</evidence>
<evidence type="ECO:0000313" key="3">
    <source>
        <dbReference type="Proteomes" id="UP000095192"/>
    </source>
</evidence>
<dbReference type="Proteomes" id="UP000095192">
    <property type="component" value="Unassembled WGS sequence"/>
</dbReference>
<feature type="compositionally biased region" description="Polar residues" evidence="1">
    <location>
        <begin position="357"/>
        <end position="366"/>
    </location>
</feature>
<dbReference type="InParanoid" id="A0A1D3D1G1"/>
<gene>
    <name evidence="2" type="ORF">cyc_06716</name>
</gene>
<dbReference type="AlphaFoldDB" id="A0A1D3D1G1"/>